<feature type="domain" description="Plastid division protein CDP1-like IMS" evidence="3">
    <location>
        <begin position="634"/>
        <end position="754"/>
    </location>
</feature>
<evidence type="ECO:0000259" key="4">
    <source>
        <dbReference type="Pfam" id="PF23468"/>
    </source>
</evidence>
<gene>
    <name evidence="6" type="ORF">CVIRNUC_002096</name>
</gene>
<proteinExistence type="predicted"/>
<evidence type="ECO:0000313" key="6">
    <source>
        <dbReference type="EMBL" id="CAK0751801.1"/>
    </source>
</evidence>
<dbReference type="Pfam" id="PF13355">
    <property type="entry name" value="ARC6-like_IMS"/>
    <property type="match status" value="1"/>
</dbReference>
<keyword evidence="7" id="KW-1185">Reference proteome</keyword>
<comment type="caution">
    <text evidence="6">The sequence shown here is derived from an EMBL/GenBank/DDBJ whole genome shotgun (WGS) entry which is preliminary data.</text>
</comment>
<dbReference type="Pfam" id="PF25515">
    <property type="entry name" value="Arm_PDR"/>
    <property type="match status" value="1"/>
</dbReference>
<feature type="compositionally biased region" description="Low complexity" evidence="1">
    <location>
        <begin position="519"/>
        <end position="536"/>
    </location>
</feature>
<dbReference type="EMBL" id="CAUYUE010000003">
    <property type="protein sequence ID" value="CAK0751801.1"/>
    <property type="molecule type" value="Genomic_DNA"/>
</dbReference>
<evidence type="ECO:0008006" key="8">
    <source>
        <dbReference type="Google" id="ProtNLM"/>
    </source>
</evidence>
<feature type="domain" description="Plastid division protein CDP1-like 2nd alpha solenoid" evidence="4">
    <location>
        <begin position="418"/>
        <end position="487"/>
    </location>
</feature>
<protein>
    <recommendedName>
        <fullName evidence="8">ARC6 IMS domain-containing protein</fullName>
    </recommendedName>
</protein>
<feature type="transmembrane region" description="Helical" evidence="2">
    <location>
        <begin position="562"/>
        <end position="586"/>
    </location>
</feature>
<keyword evidence="2" id="KW-0812">Transmembrane</keyword>
<dbReference type="Pfam" id="PF23468">
    <property type="entry name" value="ARC6"/>
    <property type="match status" value="1"/>
</dbReference>
<dbReference type="AlphaFoldDB" id="A0AAV1HYG2"/>
<keyword evidence="2" id="KW-1133">Transmembrane helix</keyword>
<dbReference type="InterPro" id="IPR025344">
    <property type="entry name" value="CDP1-like_IMS"/>
</dbReference>
<dbReference type="Proteomes" id="UP001314263">
    <property type="component" value="Unassembled WGS sequence"/>
</dbReference>
<dbReference type="PANTHER" id="PTHR33925:SF1">
    <property type="entry name" value="PROTEIN ACCUMULATION AND REPLICATION OF CHLOROPLASTS 6, CHLOROPLASTIC"/>
    <property type="match status" value="1"/>
</dbReference>
<dbReference type="PANTHER" id="PTHR33925">
    <property type="entry name" value="PLASTID DIVISION PROTEIN CDP1, CHLOROPLASTIC-RELATED"/>
    <property type="match status" value="1"/>
</dbReference>
<dbReference type="InterPro" id="IPR044685">
    <property type="entry name" value="CPD1-like"/>
</dbReference>
<sequence>MPHARHECRLRNIRISCQHLSQRSYKSARNVVCGYQRAAIAPPRGGTFPLPIDYTQLLGLRGRDSYLDPQILAAYEALAAEPIEEGFSQRASDGRTLLLEEVFQDLRRSKGRSSIQSRGIDVEWNLLPGALALLQEVGEHEVVLEAGRKALEKWEARAFRRDILYAMTLAHLGLASEALKAKEQVAVGCGHLQEANHLLRDAGHPALSPVLEQEIEQALEKYKPACTLEHLKLPMDADSTGARKRAIAALQAMLGQPQRAGQAGAQPLADPQFLQTALSRLTAGELIQLYDWPAFASPTTHVPWRSTAVAQRAALAHIVAGMVQRRPDLLRVADALLSSVTDGTQLTVERVVIRALLNAPDQALQLLLDAEQRGEARAPSEAAAPEPAHTGAATLADEIASAQNGAGPLLGRIRKPDAREALAYVRAHSTAEGELLEGLSKFVERWLEQVAFPQLRDTAEQPPSASLHAYYDDKRVTSFLARFEGGGVGTVLGRVSSLGQGVSSSLSKLLPRPSPSRRPQPAAAAAGAASSQPTAAMQPQLPRLAGAASTGRQSWLGRLERWLPAPGSGAATFVAFSFLLGALVVASRLRHRDRLPALALPSQAEVATDEVTGQQRESMPWRQQLGPELSAWRAESFLRKWQDVKAEALGPRHSTSGLHSIAAEPWLSTVQRDASKGAEAGWFWRFKVNSIKVLNVDTSSLTENGGHAVVTALVDERGDLYANSGKRSEEHSYSNPYTVEYTMVRAADSGGWRLSDVLVTGGR</sequence>
<name>A0AAV1HYG2_9CHLO</name>
<dbReference type="InterPro" id="IPR058032">
    <property type="entry name" value="CDP1-like_a_solenoid_1"/>
</dbReference>
<accession>A0AAV1HYG2</accession>
<evidence type="ECO:0000259" key="5">
    <source>
        <dbReference type="Pfam" id="PF25515"/>
    </source>
</evidence>
<evidence type="ECO:0000259" key="3">
    <source>
        <dbReference type="Pfam" id="PF13355"/>
    </source>
</evidence>
<evidence type="ECO:0000313" key="7">
    <source>
        <dbReference type="Proteomes" id="UP001314263"/>
    </source>
</evidence>
<feature type="region of interest" description="Disordered" evidence="1">
    <location>
        <begin position="504"/>
        <end position="537"/>
    </location>
</feature>
<keyword evidence="2" id="KW-0472">Membrane</keyword>
<reference evidence="6 7" key="1">
    <citation type="submission" date="2023-10" db="EMBL/GenBank/DDBJ databases">
        <authorList>
            <person name="Maclean D."/>
            <person name="Macfadyen A."/>
        </authorList>
    </citation>
    <scope>NUCLEOTIDE SEQUENCE [LARGE SCALE GENOMIC DNA]</scope>
</reference>
<dbReference type="InterPro" id="IPR057137">
    <property type="entry name" value="CDP1-like_a_solenoid_2"/>
</dbReference>
<organism evidence="6 7">
    <name type="scientific">Coccomyxa viridis</name>
    <dbReference type="NCBI Taxonomy" id="1274662"/>
    <lineage>
        <taxon>Eukaryota</taxon>
        <taxon>Viridiplantae</taxon>
        <taxon>Chlorophyta</taxon>
        <taxon>core chlorophytes</taxon>
        <taxon>Trebouxiophyceae</taxon>
        <taxon>Trebouxiophyceae incertae sedis</taxon>
        <taxon>Coccomyxaceae</taxon>
        <taxon>Coccomyxa</taxon>
    </lineage>
</organism>
<evidence type="ECO:0000256" key="1">
    <source>
        <dbReference type="SAM" id="MobiDB-lite"/>
    </source>
</evidence>
<evidence type="ECO:0000256" key="2">
    <source>
        <dbReference type="SAM" id="Phobius"/>
    </source>
</evidence>
<feature type="domain" description="Plastid division protein CDP1-like 1st alpha solenoid" evidence="5">
    <location>
        <begin position="121"/>
        <end position="260"/>
    </location>
</feature>